<comment type="caution">
    <text evidence="1">The sequence shown here is derived from an EMBL/GenBank/DDBJ whole genome shotgun (WGS) entry which is preliminary data.</text>
</comment>
<dbReference type="PANTHER" id="PTHR34322">
    <property type="entry name" value="TRANSPOSASE, Y1_TNP DOMAIN-CONTAINING"/>
    <property type="match status" value="1"/>
</dbReference>
<keyword evidence="2" id="KW-1185">Reference proteome</keyword>
<evidence type="ECO:0000313" key="1">
    <source>
        <dbReference type="EMBL" id="TWT75446.1"/>
    </source>
</evidence>
<proteinExistence type="predicted"/>
<dbReference type="RefSeq" id="WP_246112458.1">
    <property type="nucleotide sequence ID" value="NZ_SJPK01000001.1"/>
</dbReference>
<evidence type="ECO:0008006" key="3">
    <source>
        <dbReference type="Google" id="ProtNLM"/>
    </source>
</evidence>
<sequence length="116" mass="12865">MPRQARGEVLDPSQVQVVHRTQRCVRRVGLFGGDPLTGNSYEHRRGWIRDRLEFLASVFAIDCLTSSVMHNHIHLALRNRPLRQKLIVRCLASERIAEGRVPTTGSGVVADGVAAG</sequence>
<dbReference type="EMBL" id="SJPK01000001">
    <property type="protein sequence ID" value="TWT75446.1"/>
    <property type="molecule type" value="Genomic_DNA"/>
</dbReference>
<name>A0A5C5YKP9_9BACT</name>
<dbReference type="AlphaFoldDB" id="A0A5C5YKP9"/>
<dbReference type="PANTHER" id="PTHR34322:SF2">
    <property type="entry name" value="TRANSPOSASE IS200-LIKE DOMAIN-CONTAINING PROTEIN"/>
    <property type="match status" value="1"/>
</dbReference>
<evidence type="ECO:0000313" key="2">
    <source>
        <dbReference type="Proteomes" id="UP000318053"/>
    </source>
</evidence>
<dbReference type="Proteomes" id="UP000318053">
    <property type="component" value="Unassembled WGS sequence"/>
</dbReference>
<organism evidence="1 2">
    <name type="scientific">Allorhodopirellula solitaria</name>
    <dbReference type="NCBI Taxonomy" id="2527987"/>
    <lineage>
        <taxon>Bacteria</taxon>
        <taxon>Pseudomonadati</taxon>
        <taxon>Planctomycetota</taxon>
        <taxon>Planctomycetia</taxon>
        <taxon>Pirellulales</taxon>
        <taxon>Pirellulaceae</taxon>
        <taxon>Allorhodopirellula</taxon>
    </lineage>
</organism>
<accession>A0A5C5YKP9</accession>
<protein>
    <recommendedName>
        <fullName evidence="3">Transposase IS200-like domain-containing protein</fullName>
    </recommendedName>
</protein>
<gene>
    <name evidence="1" type="ORF">CA85_07370</name>
</gene>
<reference evidence="1 2" key="1">
    <citation type="submission" date="2019-02" db="EMBL/GenBank/DDBJ databases">
        <title>Deep-cultivation of Planctomycetes and their phenomic and genomic characterization uncovers novel biology.</title>
        <authorList>
            <person name="Wiegand S."/>
            <person name="Jogler M."/>
            <person name="Boedeker C."/>
            <person name="Pinto D."/>
            <person name="Vollmers J."/>
            <person name="Rivas-Marin E."/>
            <person name="Kohn T."/>
            <person name="Peeters S.H."/>
            <person name="Heuer A."/>
            <person name="Rast P."/>
            <person name="Oberbeckmann S."/>
            <person name="Bunk B."/>
            <person name="Jeske O."/>
            <person name="Meyerdierks A."/>
            <person name="Storesund J.E."/>
            <person name="Kallscheuer N."/>
            <person name="Luecker S."/>
            <person name="Lage O.M."/>
            <person name="Pohl T."/>
            <person name="Merkel B.J."/>
            <person name="Hornburger P."/>
            <person name="Mueller R.-W."/>
            <person name="Bruemmer F."/>
            <person name="Labrenz M."/>
            <person name="Spormann A.M."/>
            <person name="Op Den Camp H."/>
            <person name="Overmann J."/>
            <person name="Amann R."/>
            <person name="Jetten M.S.M."/>
            <person name="Mascher T."/>
            <person name="Medema M.H."/>
            <person name="Devos D.P."/>
            <person name="Kaster A.-K."/>
            <person name="Ovreas L."/>
            <person name="Rohde M."/>
            <person name="Galperin M.Y."/>
            <person name="Jogler C."/>
        </authorList>
    </citation>
    <scope>NUCLEOTIDE SEQUENCE [LARGE SCALE GENOMIC DNA]</scope>
    <source>
        <strain evidence="1 2">CA85</strain>
    </source>
</reference>